<comment type="caution">
    <text evidence="1">The sequence shown here is derived from an EMBL/GenBank/DDBJ whole genome shotgun (WGS) entry which is preliminary data.</text>
</comment>
<keyword evidence="2" id="KW-1185">Reference proteome</keyword>
<dbReference type="Proteomes" id="UP000886469">
    <property type="component" value="Unassembled WGS sequence"/>
</dbReference>
<organism evidence="1 2">
    <name type="scientific">Candidatus Accumulibacter contiguus</name>
    <dbReference type="NCBI Taxonomy" id="2954381"/>
    <lineage>
        <taxon>Bacteria</taxon>
        <taxon>Pseudomonadati</taxon>
        <taxon>Pseudomonadota</taxon>
        <taxon>Betaproteobacteria</taxon>
        <taxon>Candidatus Accumulibacter</taxon>
    </lineage>
</organism>
<evidence type="ECO:0000313" key="1">
    <source>
        <dbReference type="EMBL" id="NMQ06831.1"/>
    </source>
</evidence>
<proteinExistence type="predicted"/>
<evidence type="ECO:0000313" key="2">
    <source>
        <dbReference type="Proteomes" id="UP000886469"/>
    </source>
</evidence>
<gene>
    <name evidence="1" type="ORF">E4Q08_17045</name>
</gene>
<dbReference type="EMBL" id="SPMX01000055">
    <property type="protein sequence ID" value="NMQ06831.1"/>
    <property type="molecule type" value="Genomic_DNA"/>
</dbReference>
<protein>
    <submittedName>
        <fullName evidence="1">Uncharacterized protein</fullName>
    </submittedName>
</protein>
<dbReference type="RefSeq" id="WP_169071255.1">
    <property type="nucleotide sequence ID" value="NZ_SPMX01000055.1"/>
</dbReference>
<sequence length="65" mass="7559">MRGIFRALRPQPGEDVTAPSRRPSTSCTYLYFFYDIDVEIVVVEIADDDLDLRQVQDTLYRFGRA</sequence>
<reference evidence="1" key="1">
    <citation type="submission" date="2019-03" db="EMBL/GenBank/DDBJ databases">
        <title>Metabolic reconstructions from genomes of highly enriched 'Candidatus Accumulibacter' and 'Candidatus Competibacter' bioreactor populations.</title>
        <authorList>
            <person name="Annavajhala M.K."/>
            <person name="Welles L."/>
            <person name="Abbas B."/>
            <person name="Sorokin D."/>
            <person name="Park H."/>
            <person name="Van Loosdrecht M."/>
            <person name="Chandran K."/>
        </authorList>
    </citation>
    <scope>NUCLEOTIDE SEQUENCE</scope>
    <source>
        <strain evidence="1">SBR_L</strain>
    </source>
</reference>
<accession>A0ABX1TCY0</accession>
<name>A0ABX1TCY0_9PROT</name>